<protein>
    <recommendedName>
        <fullName evidence="6">ThuA-like domain-containing protein</fullName>
    </recommendedName>
</protein>
<feature type="compositionally biased region" description="Basic and acidic residues" evidence="1">
    <location>
        <begin position="28"/>
        <end position="40"/>
    </location>
</feature>
<name>A0A6F8XZG3_9ACTN</name>
<reference evidence="4 5" key="1">
    <citation type="submission" date="2020-03" db="EMBL/GenBank/DDBJ databases">
        <title>Whole genome shotgun sequence of Phytohabitans flavus NBRC 107702.</title>
        <authorList>
            <person name="Komaki H."/>
            <person name="Tamura T."/>
        </authorList>
    </citation>
    <scope>NUCLEOTIDE SEQUENCE [LARGE SCALE GENOMIC DNA]</scope>
    <source>
        <strain evidence="4 5">NBRC 107702</strain>
    </source>
</reference>
<dbReference type="Gene3D" id="3.40.50.880">
    <property type="match status" value="1"/>
</dbReference>
<dbReference type="InterPro" id="IPR029010">
    <property type="entry name" value="ThuA-like"/>
</dbReference>
<dbReference type="RefSeq" id="WP_173039070.1">
    <property type="nucleotide sequence ID" value="NZ_AP022870.1"/>
</dbReference>
<feature type="compositionally biased region" description="Low complexity" evidence="1">
    <location>
        <begin position="410"/>
        <end position="434"/>
    </location>
</feature>
<evidence type="ECO:0000313" key="5">
    <source>
        <dbReference type="Proteomes" id="UP000502508"/>
    </source>
</evidence>
<evidence type="ECO:0008006" key="6">
    <source>
        <dbReference type="Google" id="ProtNLM"/>
    </source>
</evidence>
<evidence type="ECO:0000256" key="1">
    <source>
        <dbReference type="SAM" id="MobiDB-lite"/>
    </source>
</evidence>
<dbReference type="Proteomes" id="UP000502508">
    <property type="component" value="Chromosome"/>
</dbReference>
<dbReference type="InterPro" id="IPR029062">
    <property type="entry name" value="Class_I_gatase-like"/>
</dbReference>
<dbReference type="KEGG" id="pfla:Pflav_056100"/>
<dbReference type="InterPro" id="IPR011042">
    <property type="entry name" value="6-blade_b-propeller_TolB-like"/>
</dbReference>
<dbReference type="SUPFAM" id="SSF50952">
    <property type="entry name" value="Soluble quinoprotein glucose dehydrogenase"/>
    <property type="match status" value="1"/>
</dbReference>
<evidence type="ECO:0000313" key="4">
    <source>
        <dbReference type="EMBL" id="BCB79200.1"/>
    </source>
</evidence>
<feature type="domain" description="ThuA-like" evidence="2">
    <location>
        <begin position="53"/>
        <end position="263"/>
    </location>
</feature>
<dbReference type="PANTHER" id="PTHR40469">
    <property type="entry name" value="SECRETED GLYCOSYL HYDROLASE"/>
    <property type="match status" value="1"/>
</dbReference>
<dbReference type="AlphaFoldDB" id="A0A6F8XZG3"/>
<dbReference type="SUPFAM" id="SSF52317">
    <property type="entry name" value="Class I glutamine amidotransferase-like"/>
    <property type="match status" value="1"/>
</dbReference>
<dbReference type="EMBL" id="AP022870">
    <property type="protein sequence ID" value="BCB79200.1"/>
    <property type="molecule type" value="Genomic_DNA"/>
</dbReference>
<dbReference type="Pfam" id="PF06283">
    <property type="entry name" value="ThuA"/>
    <property type="match status" value="1"/>
</dbReference>
<dbReference type="PANTHER" id="PTHR40469:SF2">
    <property type="entry name" value="GALACTOSE-BINDING DOMAIN-LIKE SUPERFAMILY PROTEIN"/>
    <property type="match status" value="1"/>
</dbReference>
<reference evidence="4 5" key="2">
    <citation type="submission" date="2020-03" db="EMBL/GenBank/DDBJ databases">
        <authorList>
            <person name="Ichikawa N."/>
            <person name="Kimura A."/>
            <person name="Kitahashi Y."/>
            <person name="Uohara A."/>
        </authorList>
    </citation>
    <scope>NUCLEOTIDE SEQUENCE [LARGE SCALE GENOMIC DNA]</scope>
    <source>
        <strain evidence="4 5">NBRC 107702</strain>
    </source>
</reference>
<evidence type="ECO:0000259" key="3">
    <source>
        <dbReference type="Pfam" id="PF07995"/>
    </source>
</evidence>
<organism evidence="4 5">
    <name type="scientific">Phytohabitans flavus</name>
    <dbReference type="NCBI Taxonomy" id="1076124"/>
    <lineage>
        <taxon>Bacteria</taxon>
        <taxon>Bacillati</taxon>
        <taxon>Actinomycetota</taxon>
        <taxon>Actinomycetes</taxon>
        <taxon>Micromonosporales</taxon>
        <taxon>Micromonosporaceae</taxon>
    </lineage>
</organism>
<evidence type="ECO:0000259" key="2">
    <source>
        <dbReference type="Pfam" id="PF06283"/>
    </source>
</evidence>
<proteinExistence type="predicted"/>
<dbReference type="Gene3D" id="2.120.10.30">
    <property type="entry name" value="TolB, C-terminal domain"/>
    <property type="match status" value="1"/>
</dbReference>
<keyword evidence="5" id="KW-1185">Reference proteome</keyword>
<feature type="domain" description="Glucose/Sorbosone dehydrogenase" evidence="3">
    <location>
        <begin position="291"/>
        <end position="359"/>
    </location>
</feature>
<accession>A0A6F8XZG3</accession>
<feature type="compositionally biased region" description="Basic residues" evidence="1">
    <location>
        <begin position="18"/>
        <end position="27"/>
    </location>
</feature>
<feature type="region of interest" description="Disordered" evidence="1">
    <location>
        <begin position="14"/>
        <end position="45"/>
    </location>
</feature>
<sequence length="434" mass="47240">MAIHSRRYRAVHPAGCRRTGHRRPRAWHQREPDRTGEWPRDPPLCRPRPESYKVLVFTKTDGARRASIQDGVRVIRALGEDNGFTVTVTQDGGAFTAVNLAEYRAVVFLNTTGNVLNPAQEAAFEAYFRAGGGYVGVHAAAETEQDWTFYRNVLGTGVSGVSGVDGATVKVADRAHPSTETVPRELSLNEEWYNYTSNVRGASHVLATVDEKSYAGGTMGFDHPVAWCKDYQGGRSWYTGLGHSIESYRNGSFKKHLLGGIQWSAGVVEGDCGATVLANYEKVTLNDEPGEPMSLSVLPDGRVLHNTRGGEIRLYDPETGASPVITNVPVYTHDEDGLQTLTIDPDFANNKWVYVYYAPRLNTPVDDPATPGVNEGDAPATSNDPTVWDKFKGTTSCPGSSSWKSRRRTSTSPASSRSSAWTPTAASVATSPAR</sequence>
<feature type="region of interest" description="Disordered" evidence="1">
    <location>
        <begin position="364"/>
        <end position="434"/>
    </location>
</feature>
<dbReference type="InterPro" id="IPR011041">
    <property type="entry name" value="Quinoprot_gluc/sorb_DH_b-prop"/>
</dbReference>
<dbReference type="Pfam" id="PF07995">
    <property type="entry name" value="GSDH"/>
    <property type="match status" value="1"/>
</dbReference>
<dbReference type="InterPro" id="IPR012938">
    <property type="entry name" value="Glc/Sorbosone_DH"/>
</dbReference>
<gene>
    <name evidence="4" type="ORF">Pflav_056100</name>
</gene>